<dbReference type="FunFam" id="1.20.1110.10:FF:000032">
    <property type="entry name" value="Cation-transporting ATPase"/>
    <property type="match status" value="1"/>
</dbReference>
<dbReference type="SFLD" id="SFLDG00002">
    <property type="entry name" value="C1.7:_P-type_atpase_like"/>
    <property type="match status" value="1"/>
</dbReference>
<evidence type="ECO:0000259" key="16">
    <source>
        <dbReference type="Pfam" id="PF00122"/>
    </source>
</evidence>
<dbReference type="Proteomes" id="UP000554235">
    <property type="component" value="Unassembled WGS sequence"/>
</dbReference>
<evidence type="ECO:0000256" key="10">
    <source>
        <dbReference type="ARBA" id="ARBA00022967"/>
    </source>
</evidence>
<sequence>MEDDAPLSPDPGQDHHGQGGRHGPNGRVSLYRISSNQSRSSIFEDVEMAHEELYSGPVAESLPTSVSAFSHRRRRADSTTSFTYYDDEAQGFPHDEDAESVAVHSVAGDYIRRSISDVGDLEFGEFDAVEEDDEDDLERDYRASEDDYVLRRHSSTYSRNSVHAHLLRRDSTATAGSFRQHGRNSQKVYMVNEDLTIAIAGFRTSRIGSAIYILLCVLTGGLAYLLFRWLPRRYVSLLGQACSLRDCEWVVIENQWGELVTMTVRSQPYGRPLSTVFGLPEKFYSDALDDDSDPIVDDLRTLGYRYVRLCFHPLKDKFMLFNGWKDPNWTDVRLTRVGLDSDEKGVREVVFGSNLIDIEQKTMGQLLVDEVLHPFYVFQIASLILWSLDSYYYYAVCIFLMSVGSITATLIETRATMKRLREISRFECDVRVLRNGFWRFINSSDLVPGDVYELSDPNLTQFPSDSLLLTGDCIVNESMLTGESVPVSKLPATDETLRSMDLAASSVTPETARHFLFCGTKIIRARRPQEDQDGDAVALALVVRTGFNTTKGSLVRSMLFPKPSGFKFYRDSFRYISVMAIVAAIGFLASLVNFIRLGIAWHLIIVRALDLITIVVPPALPATLTIGTNFALSRLKKKQIFCISPQRVNVGGKLDIMCFDKTGTLTEEGLDVLGVRVVNRDSNKFGEIITEPQMLLAEATRQNTQDSFRAALHTMATCHSLRSVDDELVGDPLDLKMFEFTCWSYEEGKQSVGEGEDEEQGGLAPSIARPPNANIELGVLKSFEFVSQLRRASVIVRQFGQKSGDIFVKGAPEAMREICRPESFPSDYDELLSYYTHKGYRVIGVASRHLKKLSWVKAQKMTRTDVESNLDFVGFIVFENKLKPTTAAVLEELVASNIGAVMVTGDNILTAISVARECSLMDRNAHCFVPRFIEGKLITCNGVESANWAGDFRDAEAKLQWESIDNNLYRLDESTLLPLPAPPEGDASLPYDISNLRNYSLAVTGDVFRWIVDFASPQVLQRMLICGKVFARMSPDEKHELVEKLQSIDYTCGFCGDGANDCGALKAADVGISLSEAEASVAAPFTSRVFDIRCVLEVIKEGRAALVTSFSCFKYMSLYSAIQFTSVTFLYAKASNLGDFQFLFIDLLLILPIAIFMGWAGPAPKLCRKRPTADLVSRKVLTPLLGFMIICISFQAVTYVTVKEQPWYIPPQVHRDEPSIKNSQNTALFLFSCFEYILSGVVLNAGRPFRQRTTQNWPFAATILAALLITLYMILVPAQWVVKLMELTNMSWDYELFLITLGVGYFVVAWAFEHFLALRLARFIGTAKQRLTGKAKQRKQYKVIIEAQDWILDGGYLPHAVIRVGIRRQLRERIDSIASTSLSAALERKMSYLEKLRTRPMAIETDTANTQHYEVGTGVLAACLGPRMKYSSCLYPKGGETLAEAEEAMLGLYLERAQLKDGMKILDLGCGWGSGAVYFAEKLPNSHITAFSNSRTQKEYIDSVAKAKGLTNLEVITGDVVDHEFEPEAFDRVVSIELFEHMKNYELLMAKISRALKPGGKLFVHIFSHKTDPYDYEEGWMTTHFFTGGTMPSADLLLYFQRDLQIKQQWWVNGQHYSKTCEHWLSKMIASKKEIWPHLVETYGQDNAATWYNRWQIFYMACSELFAYEGGDTWGVAHYLFEKPSV</sequence>
<dbReference type="InterPro" id="IPR023298">
    <property type="entry name" value="ATPase_P-typ_TM_dom_sf"/>
</dbReference>
<evidence type="ECO:0000259" key="18">
    <source>
        <dbReference type="Pfam" id="PF12409"/>
    </source>
</evidence>
<organism evidence="19 20">
    <name type="scientific">Fusarium albosuccineum</name>
    <dbReference type="NCBI Taxonomy" id="1237068"/>
    <lineage>
        <taxon>Eukaryota</taxon>
        <taxon>Fungi</taxon>
        <taxon>Dikarya</taxon>
        <taxon>Ascomycota</taxon>
        <taxon>Pezizomycotina</taxon>
        <taxon>Sordariomycetes</taxon>
        <taxon>Hypocreomycetidae</taxon>
        <taxon>Hypocreales</taxon>
        <taxon>Nectriaceae</taxon>
        <taxon>Fusarium</taxon>
        <taxon>Fusarium decemcellulare species complex</taxon>
    </lineage>
</organism>
<dbReference type="Gene3D" id="3.40.50.150">
    <property type="entry name" value="Vaccinia Virus protein VP39"/>
    <property type="match status" value="1"/>
</dbReference>
<dbReference type="NCBIfam" id="TIGR01657">
    <property type="entry name" value="P-ATPase-V"/>
    <property type="match status" value="1"/>
</dbReference>
<feature type="domain" description="P-type ATPase A" evidence="16">
    <location>
        <begin position="429"/>
        <end position="558"/>
    </location>
</feature>
<feature type="transmembrane region" description="Helical" evidence="14">
    <location>
        <begin position="1116"/>
        <end position="1134"/>
    </location>
</feature>
<dbReference type="GO" id="GO:0006874">
    <property type="term" value="P:intracellular calcium ion homeostasis"/>
    <property type="evidence" value="ECO:0007669"/>
    <property type="project" value="TreeGrafter"/>
</dbReference>
<evidence type="ECO:0000256" key="1">
    <source>
        <dbReference type="ARBA" id="ARBA00004141"/>
    </source>
</evidence>
<dbReference type="InterPro" id="IPR047821">
    <property type="entry name" value="P5B-type_ATPase"/>
</dbReference>
<dbReference type="Gene3D" id="2.70.150.10">
    <property type="entry name" value="Calcium-transporting ATPase, cytoplasmic transduction domain A"/>
    <property type="match status" value="1"/>
</dbReference>
<dbReference type="FunFam" id="3.40.1110.10:FF:000057">
    <property type="entry name" value="Cation-transporting ATPase"/>
    <property type="match status" value="1"/>
</dbReference>
<protein>
    <recommendedName>
        <fullName evidence="14">Cation-transporting ATPase</fullName>
        <ecNumber evidence="14">7.2.2.-</ecNumber>
    </recommendedName>
</protein>
<dbReference type="InterPro" id="IPR006068">
    <property type="entry name" value="ATPase_P-typ_cation-transptr_C"/>
</dbReference>
<evidence type="ECO:0000256" key="2">
    <source>
        <dbReference type="ARBA" id="ARBA00006000"/>
    </source>
</evidence>
<dbReference type="InterPro" id="IPR059000">
    <property type="entry name" value="ATPase_P-type_domA"/>
</dbReference>
<dbReference type="SFLD" id="SFLDS00003">
    <property type="entry name" value="Haloacid_Dehalogenase"/>
    <property type="match status" value="1"/>
</dbReference>
<feature type="transmembrane region" description="Helical" evidence="14">
    <location>
        <begin position="366"/>
        <end position="385"/>
    </location>
</feature>
<feature type="transmembrane region" description="Helical" evidence="14">
    <location>
        <begin position="1180"/>
        <end position="1202"/>
    </location>
</feature>
<dbReference type="Pfam" id="PF00689">
    <property type="entry name" value="Cation_ATPase_C"/>
    <property type="match status" value="1"/>
</dbReference>
<evidence type="ECO:0000256" key="8">
    <source>
        <dbReference type="ARBA" id="ARBA00022840"/>
    </source>
</evidence>
<keyword evidence="10 14" id="KW-1278">Translocase</keyword>
<evidence type="ECO:0000256" key="3">
    <source>
        <dbReference type="ARBA" id="ARBA00010815"/>
    </source>
</evidence>
<name>A0A8H4PHC9_9HYPO</name>
<dbReference type="GO" id="GO:0016020">
    <property type="term" value="C:membrane"/>
    <property type="evidence" value="ECO:0007669"/>
    <property type="project" value="UniProtKB-SubCell"/>
</dbReference>
<evidence type="ECO:0000256" key="4">
    <source>
        <dbReference type="ARBA" id="ARBA00022553"/>
    </source>
</evidence>
<dbReference type="SFLD" id="SFLDF00027">
    <property type="entry name" value="p-type_atpase"/>
    <property type="match status" value="1"/>
</dbReference>
<dbReference type="EC" id="7.2.2.-" evidence="14"/>
<feature type="domain" description="P5B-type ATPase N-terminal" evidence="18">
    <location>
        <begin position="193"/>
        <end position="312"/>
    </location>
</feature>
<dbReference type="InterPro" id="IPR029063">
    <property type="entry name" value="SAM-dependent_MTases_sf"/>
</dbReference>
<gene>
    <name evidence="19" type="ORF">FALBO_3192</name>
</gene>
<keyword evidence="4" id="KW-0597">Phosphoprotein</keyword>
<dbReference type="Gene3D" id="3.40.50.1000">
    <property type="entry name" value="HAD superfamily/HAD-like"/>
    <property type="match status" value="1"/>
</dbReference>
<dbReference type="InterPro" id="IPR044492">
    <property type="entry name" value="P_typ_ATPase_HD_dom"/>
</dbReference>
<feature type="transmembrane region" description="Helical" evidence="14">
    <location>
        <begin position="1257"/>
        <end position="1276"/>
    </location>
</feature>
<dbReference type="SUPFAM" id="SSF53335">
    <property type="entry name" value="S-adenosyl-L-methionine-dependent methyltransferases"/>
    <property type="match status" value="1"/>
</dbReference>
<dbReference type="OrthoDB" id="48943at2759"/>
<dbReference type="InterPro" id="IPR001757">
    <property type="entry name" value="P_typ_ATPase"/>
</dbReference>
<evidence type="ECO:0000256" key="11">
    <source>
        <dbReference type="ARBA" id="ARBA00022989"/>
    </source>
</evidence>
<evidence type="ECO:0000256" key="15">
    <source>
        <dbReference type="SAM" id="MobiDB-lite"/>
    </source>
</evidence>
<evidence type="ECO:0000256" key="13">
    <source>
        <dbReference type="ARBA" id="ARBA00049360"/>
    </source>
</evidence>
<dbReference type="GO" id="GO:0016887">
    <property type="term" value="F:ATP hydrolysis activity"/>
    <property type="evidence" value="ECO:0007669"/>
    <property type="project" value="InterPro"/>
</dbReference>
<dbReference type="InterPro" id="IPR023214">
    <property type="entry name" value="HAD_sf"/>
</dbReference>
<evidence type="ECO:0000256" key="6">
    <source>
        <dbReference type="ARBA" id="ARBA00022723"/>
    </source>
</evidence>
<dbReference type="FunFam" id="3.40.50.150:FF:000554">
    <property type="entry name" value="Cation-transporting ATPase"/>
    <property type="match status" value="1"/>
</dbReference>
<evidence type="ECO:0000256" key="14">
    <source>
        <dbReference type="RuleBase" id="RU362082"/>
    </source>
</evidence>
<feature type="transmembrane region" description="Helical" evidence="14">
    <location>
        <begin position="1296"/>
        <end position="1321"/>
    </location>
</feature>
<proteinExistence type="inferred from homology"/>
<feature type="transmembrane region" description="Helical" evidence="14">
    <location>
        <begin position="209"/>
        <end position="227"/>
    </location>
</feature>
<comment type="catalytic activity">
    <reaction evidence="13 14">
        <text>ATP + H2O = ADP + phosphate + H(+)</text>
        <dbReference type="Rhea" id="RHEA:13065"/>
        <dbReference type="ChEBI" id="CHEBI:15377"/>
        <dbReference type="ChEBI" id="CHEBI:15378"/>
        <dbReference type="ChEBI" id="CHEBI:30616"/>
        <dbReference type="ChEBI" id="CHEBI:43474"/>
        <dbReference type="ChEBI" id="CHEBI:456216"/>
    </reaction>
</comment>
<keyword evidence="9 14" id="KW-0460">Magnesium</keyword>
<reference evidence="19 20" key="1">
    <citation type="submission" date="2020-01" db="EMBL/GenBank/DDBJ databases">
        <title>Identification and distribution of gene clusters putatively required for synthesis of sphingolipid metabolism inhibitors in phylogenetically diverse species of the filamentous fungus Fusarium.</title>
        <authorList>
            <person name="Kim H.-S."/>
            <person name="Busman M."/>
            <person name="Brown D.W."/>
            <person name="Divon H."/>
            <person name="Uhlig S."/>
            <person name="Proctor R.H."/>
        </authorList>
    </citation>
    <scope>NUCLEOTIDE SEQUENCE [LARGE SCALE GENOMIC DNA]</scope>
    <source>
        <strain evidence="19 20">NRRL 20459</strain>
    </source>
</reference>
<evidence type="ECO:0000256" key="7">
    <source>
        <dbReference type="ARBA" id="ARBA00022741"/>
    </source>
</evidence>
<keyword evidence="8 14" id="KW-0067">ATP-binding</keyword>
<keyword evidence="12 14" id="KW-0472">Membrane</keyword>
<dbReference type="SUPFAM" id="SSF81665">
    <property type="entry name" value="Calcium ATPase, transmembrane domain M"/>
    <property type="match status" value="1"/>
</dbReference>
<dbReference type="InterPro" id="IPR018303">
    <property type="entry name" value="ATPase_P-typ_P_site"/>
</dbReference>
<dbReference type="InterPro" id="IPR008250">
    <property type="entry name" value="ATPase_P-typ_transduc_dom_A_sf"/>
</dbReference>
<feature type="transmembrane region" description="Helical" evidence="14">
    <location>
        <begin position="1140"/>
        <end position="1159"/>
    </location>
</feature>
<dbReference type="Pfam" id="PF00122">
    <property type="entry name" value="E1-E2_ATPase"/>
    <property type="match status" value="1"/>
</dbReference>
<dbReference type="SUPFAM" id="SSF81660">
    <property type="entry name" value="Metal cation-transporting ATPase, ATP-binding domain N"/>
    <property type="match status" value="1"/>
</dbReference>
<comment type="subcellular location">
    <subcellularLocation>
        <location evidence="1 14">Membrane</location>
        <topology evidence="1 14">Multi-pass membrane protein</topology>
    </subcellularLocation>
</comment>
<dbReference type="GO" id="GO:0015662">
    <property type="term" value="F:P-type ion transporter activity"/>
    <property type="evidence" value="ECO:0007669"/>
    <property type="project" value="InterPro"/>
</dbReference>
<feature type="transmembrane region" description="Helical" evidence="14">
    <location>
        <begin position="611"/>
        <end position="632"/>
    </location>
</feature>
<feature type="transmembrane region" description="Helical" evidence="14">
    <location>
        <begin position="391"/>
        <end position="411"/>
    </location>
</feature>
<keyword evidence="7 14" id="KW-0547">Nucleotide-binding</keyword>
<dbReference type="InterPro" id="IPR006544">
    <property type="entry name" value="P-type_TPase_V"/>
</dbReference>
<feature type="transmembrane region" description="Helical" evidence="14">
    <location>
        <begin position="575"/>
        <end position="599"/>
    </location>
</feature>
<evidence type="ECO:0000313" key="19">
    <source>
        <dbReference type="EMBL" id="KAF4469906.1"/>
    </source>
</evidence>
<evidence type="ECO:0000313" key="20">
    <source>
        <dbReference type="Proteomes" id="UP000554235"/>
    </source>
</evidence>
<dbReference type="NCBIfam" id="TIGR01494">
    <property type="entry name" value="ATPase_P-type"/>
    <property type="match status" value="1"/>
</dbReference>
<dbReference type="CDD" id="cd07542">
    <property type="entry name" value="P-type_ATPase_cation"/>
    <property type="match status" value="1"/>
</dbReference>
<evidence type="ECO:0000256" key="9">
    <source>
        <dbReference type="ARBA" id="ARBA00022842"/>
    </source>
</evidence>
<dbReference type="PROSITE" id="PS00154">
    <property type="entry name" value="ATPASE_E1_E2"/>
    <property type="match status" value="1"/>
</dbReference>
<feature type="transmembrane region" description="Helical" evidence="14">
    <location>
        <begin position="1227"/>
        <end position="1245"/>
    </location>
</feature>
<dbReference type="GO" id="GO:0046872">
    <property type="term" value="F:metal ion binding"/>
    <property type="evidence" value="ECO:0007669"/>
    <property type="project" value="UniProtKB-UniRule"/>
</dbReference>
<dbReference type="EMBL" id="JAADYS010000422">
    <property type="protein sequence ID" value="KAF4469906.1"/>
    <property type="molecule type" value="Genomic_DNA"/>
</dbReference>
<evidence type="ECO:0000256" key="12">
    <source>
        <dbReference type="ARBA" id="ARBA00023136"/>
    </source>
</evidence>
<keyword evidence="6 14" id="KW-0479">Metal-binding</keyword>
<dbReference type="InterPro" id="IPR036412">
    <property type="entry name" value="HAD-like_sf"/>
</dbReference>
<comment type="similarity">
    <text evidence="3">Belongs to the CFA/CMAS family.</text>
</comment>
<dbReference type="InterPro" id="IPR023299">
    <property type="entry name" value="ATPase_P-typ_cyto_dom_N"/>
</dbReference>
<dbReference type="SUPFAM" id="SSF56784">
    <property type="entry name" value="HAD-like"/>
    <property type="match status" value="1"/>
</dbReference>
<dbReference type="PRINTS" id="PR00119">
    <property type="entry name" value="CATATPASE"/>
</dbReference>
<keyword evidence="5 14" id="KW-0812">Transmembrane</keyword>
<evidence type="ECO:0000256" key="5">
    <source>
        <dbReference type="ARBA" id="ARBA00022692"/>
    </source>
</evidence>
<comment type="similarity">
    <text evidence="2 14">Belongs to the cation transport ATPase (P-type) (TC 3.A.3) family. Type V subfamily.</text>
</comment>
<dbReference type="SUPFAM" id="SSF81653">
    <property type="entry name" value="Calcium ATPase, transduction domain A"/>
    <property type="match status" value="1"/>
</dbReference>
<dbReference type="Gene3D" id="3.40.1110.10">
    <property type="entry name" value="Calcium-transporting ATPase, cytoplasmic domain N"/>
    <property type="match status" value="1"/>
</dbReference>
<feature type="region of interest" description="Disordered" evidence="15">
    <location>
        <begin position="1"/>
        <end position="29"/>
    </location>
</feature>
<keyword evidence="11 14" id="KW-1133">Transmembrane helix</keyword>
<keyword evidence="20" id="KW-1185">Reference proteome</keyword>
<dbReference type="GO" id="GO:0005524">
    <property type="term" value="F:ATP binding"/>
    <property type="evidence" value="ECO:0007669"/>
    <property type="project" value="UniProtKB-UniRule"/>
</dbReference>
<dbReference type="GO" id="GO:0019829">
    <property type="term" value="F:ATPase-coupled monoatomic cation transmembrane transporter activity"/>
    <property type="evidence" value="ECO:0007669"/>
    <property type="project" value="UniProtKB-UniRule"/>
</dbReference>
<dbReference type="PANTHER" id="PTHR45630:SF8">
    <property type="entry name" value="CATION-TRANSPORTING ATPASE"/>
    <property type="match status" value="1"/>
</dbReference>
<dbReference type="CDD" id="cd02440">
    <property type="entry name" value="AdoMet_MTases"/>
    <property type="match status" value="1"/>
</dbReference>
<accession>A0A8H4PHC9</accession>
<feature type="domain" description="Cation-transporting P-type ATPase C-terminal" evidence="17">
    <location>
        <begin position="1140"/>
        <end position="1311"/>
    </location>
</feature>
<dbReference type="FunFam" id="2.70.150.10:FF:000119">
    <property type="entry name" value="Cation-transporting ATPase"/>
    <property type="match status" value="1"/>
</dbReference>
<evidence type="ECO:0000259" key="17">
    <source>
        <dbReference type="Pfam" id="PF00689"/>
    </source>
</evidence>
<comment type="caution">
    <text evidence="19">The sequence shown here is derived from an EMBL/GenBank/DDBJ whole genome shotgun (WGS) entry which is preliminary data.</text>
</comment>
<dbReference type="PANTHER" id="PTHR45630">
    <property type="entry name" value="CATION-TRANSPORTING ATPASE-RELATED"/>
    <property type="match status" value="1"/>
</dbReference>
<dbReference type="InterPro" id="IPR047819">
    <property type="entry name" value="P5A-ATPase_N"/>
</dbReference>
<dbReference type="Pfam" id="PF12409">
    <property type="entry name" value="P5-ATPase"/>
    <property type="match status" value="1"/>
</dbReference>
<dbReference type="Pfam" id="PF02353">
    <property type="entry name" value="CMAS"/>
    <property type="match status" value="1"/>
</dbReference>
<dbReference type="FunFam" id="3.40.50.1000:FF:000068">
    <property type="entry name" value="Cation-transporting ATPase"/>
    <property type="match status" value="1"/>
</dbReference>